<dbReference type="PANTHER" id="PTHR23131:SF0">
    <property type="entry name" value="ENDORIBONUCLEASE LACTB2"/>
    <property type="match status" value="1"/>
</dbReference>
<name>A0AAV8VSW6_9CUCU</name>
<keyword evidence="8" id="KW-1185">Reference proteome</keyword>
<comment type="similarity">
    <text evidence="1">Belongs to the metallo-beta-lactamase superfamily. Glyoxalase II family.</text>
</comment>
<proteinExistence type="inferred from homology"/>
<dbReference type="GO" id="GO:0046872">
    <property type="term" value="F:metal ion binding"/>
    <property type="evidence" value="ECO:0007669"/>
    <property type="project" value="UniProtKB-KW"/>
</dbReference>
<dbReference type="FunFam" id="1.10.10.10:FF:000328">
    <property type="entry name" value="Lactamase beta 2"/>
    <property type="match status" value="1"/>
</dbReference>
<dbReference type="InterPro" id="IPR041516">
    <property type="entry name" value="LACTB2_WH"/>
</dbReference>
<dbReference type="Gene3D" id="1.10.10.10">
    <property type="entry name" value="Winged helix-like DNA-binding domain superfamily/Winged helix DNA-binding domain"/>
    <property type="match status" value="1"/>
</dbReference>
<dbReference type="FunFam" id="3.60.15.10:FF:000017">
    <property type="entry name" value="Lactamase beta 2"/>
    <property type="match status" value="1"/>
</dbReference>
<dbReference type="GO" id="GO:0031123">
    <property type="term" value="P:RNA 3'-end processing"/>
    <property type="evidence" value="ECO:0007669"/>
    <property type="project" value="UniProtKB-ARBA"/>
</dbReference>
<dbReference type="InterPro" id="IPR050662">
    <property type="entry name" value="Sec-metab_biosynth-thioest"/>
</dbReference>
<dbReference type="InterPro" id="IPR036388">
    <property type="entry name" value="WH-like_DNA-bd_sf"/>
</dbReference>
<evidence type="ECO:0000256" key="2">
    <source>
        <dbReference type="ARBA" id="ARBA00022723"/>
    </source>
</evidence>
<dbReference type="GO" id="GO:0003727">
    <property type="term" value="F:single-stranded RNA binding"/>
    <property type="evidence" value="ECO:0007669"/>
    <property type="project" value="TreeGrafter"/>
</dbReference>
<dbReference type="GO" id="GO:0016787">
    <property type="term" value="F:hydrolase activity"/>
    <property type="evidence" value="ECO:0007669"/>
    <property type="project" value="UniProtKB-KW"/>
</dbReference>
<dbReference type="Proteomes" id="UP001159042">
    <property type="component" value="Unassembled WGS sequence"/>
</dbReference>
<dbReference type="CDD" id="cd07722">
    <property type="entry name" value="LACTB2-like_MBL-fold"/>
    <property type="match status" value="1"/>
</dbReference>
<evidence type="ECO:0000313" key="8">
    <source>
        <dbReference type="Proteomes" id="UP001159042"/>
    </source>
</evidence>
<reference evidence="7 8" key="1">
    <citation type="journal article" date="2023" name="Insect Mol. Biol.">
        <title>Genome sequencing provides insights into the evolution of gene families encoding plant cell wall-degrading enzymes in longhorned beetles.</title>
        <authorList>
            <person name="Shin N.R."/>
            <person name="Okamura Y."/>
            <person name="Kirsch R."/>
            <person name="Pauchet Y."/>
        </authorList>
    </citation>
    <scope>NUCLEOTIDE SEQUENCE [LARGE SCALE GENOMIC DNA]</scope>
    <source>
        <strain evidence="7">EAD_L_NR</strain>
    </source>
</reference>
<dbReference type="InterPro" id="IPR047921">
    <property type="entry name" value="LACTB2-like_MBL-fold"/>
</dbReference>
<evidence type="ECO:0000256" key="1">
    <source>
        <dbReference type="ARBA" id="ARBA00006759"/>
    </source>
</evidence>
<keyword evidence="3" id="KW-0378">Hydrolase</keyword>
<evidence type="ECO:0000259" key="6">
    <source>
        <dbReference type="SMART" id="SM00849"/>
    </source>
</evidence>
<dbReference type="SUPFAM" id="SSF56281">
    <property type="entry name" value="Metallo-hydrolase/oxidoreductase"/>
    <property type="match status" value="1"/>
</dbReference>
<dbReference type="GO" id="GO:0004521">
    <property type="term" value="F:RNA endonuclease activity"/>
    <property type="evidence" value="ECO:0007669"/>
    <property type="project" value="TreeGrafter"/>
</dbReference>
<organism evidence="7 8">
    <name type="scientific">Exocentrus adspersus</name>
    <dbReference type="NCBI Taxonomy" id="1586481"/>
    <lineage>
        <taxon>Eukaryota</taxon>
        <taxon>Metazoa</taxon>
        <taxon>Ecdysozoa</taxon>
        <taxon>Arthropoda</taxon>
        <taxon>Hexapoda</taxon>
        <taxon>Insecta</taxon>
        <taxon>Pterygota</taxon>
        <taxon>Neoptera</taxon>
        <taxon>Endopterygota</taxon>
        <taxon>Coleoptera</taxon>
        <taxon>Polyphaga</taxon>
        <taxon>Cucujiformia</taxon>
        <taxon>Chrysomeloidea</taxon>
        <taxon>Cerambycidae</taxon>
        <taxon>Lamiinae</taxon>
        <taxon>Acanthocinini</taxon>
        <taxon>Exocentrus</taxon>
    </lineage>
</organism>
<accession>A0AAV8VSW6</accession>
<dbReference type="Gene3D" id="3.60.15.10">
    <property type="entry name" value="Ribonuclease Z/Hydroxyacylglutathione hydrolase-like"/>
    <property type="match status" value="1"/>
</dbReference>
<comment type="caution">
    <text evidence="7">The sequence shown here is derived from an EMBL/GenBank/DDBJ whole genome shotgun (WGS) entry which is preliminary data.</text>
</comment>
<evidence type="ECO:0000256" key="3">
    <source>
        <dbReference type="ARBA" id="ARBA00022801"/>
    </source>
</evidence>
<dbReference type="InterPro" id="IPR036866">
    <property type="entry name" value="RibonucZ/Hydroxyglut_hydro"/>
</dbReference>
<evidence type="ECO:0000313" key="7">
    <source>
        <dbReference type="EMBL" id="KAJ8917432.1"/>
    </source>
</evidence>
<dbReference type="InterPro" id="IPR001279">
    <property type="entry name" value="Metallo-B-lactamas"/>
</dbReference>
<dbReference type="EMBL" id="JANEYG010000033">
    <property type="protein sequence ID" value="KAJ8917432.1"/>
    <property type="molecule type" value="Genomic_DNA"/>
</dbReference>
<dbReference type="Pfam" id="PF17778">
    <property type="entry name" value="WHD_BLACT"/>
    <property type="match status" value="1"/>
</dbReference>
<protein>
    <recommendedName>
        <fullName evidence="5">Beta-lactamase-like protein 2 homolog</fullName>
    </recommendedName>
</protein>
<dbReference type="AlphaFoldDB" id="A0AAV8VSW6"/>
<keyword evidence="2" id="KW-0479">Metal-binding</keyword>
<feature type="domain" description="Metallo-beta-lactamase" evidence="6">
    <location>
        <begin position="30"/>
        <end position="196"/>
    </location>
</feature>
<evidence type="ECO:0000256" key="5">
    <source>
        <dbReference type="ARBA" id="ARBA00069358"/>
    </source>
</evidence>
<dbReference type="Pfam" id="PF00753">
    <property type="entry name" value="Lactamase_B"/>
    <property type="match status" value="1"/>
</dbReference>
<gene>
    <name evidence="7" type="ORF">NQ315_005479</name>
</gene>
<evidence type="ECO:0000256" key="4">
    <source>
        <dbReference type="ARBA" id="ARBA00022833"/>
    </source>
</evidence>
<dbReference type="PANTHER" id="PTHR23131">
    <property type="entry name" value="ENDORIBONUCLEASE LACTB2"/>
    <property type="match status" value="1"/>
</dbReference>
<sequence>MAAVIPAVTRISSRVIRVLGCNPGTMTLQGTNTYIVGTGKRRVLIDTGDSDVPQYINHLRSVLNYEGIDLAHIFISHWHHDHIGGLSDVLEEIKEKTKHCQVWKYPRAKDELPKNVTVEPLKDGQEFTVEGATLRVIHTPGHTEDHVVLHLLEDDAVFSGDCILGEGTAVFEDLFDYMNSLQDIANIHPKVIYPGHGNVIQNPMEKIQFYITHRMEREQQIMEVLGNNRQQSFGESDLVKMIYNDLPEKLVKAAEANVNHHLVKLLKEQRVKKLDGLWQISDHDYIKSR</sequence>
<dbReference type="GO" id="GO:0005759">
    <property type="term" value="C:mitochondrial matrix"/>
    <property type="evidence" value="ECO:0007669"/>
    <property type="project" value="TreeGrafter"/>
</dbReference>
<keyword evidence="4" id="KW-0862">Zinc</keyword>
<dbReference type="SMART" id="SM00849">
    <property type="entry name" value="Lactamase_B"/>
    <property type="match status" value="1"/>
</dbReference>